<accession>A0A9Q8WH71</accession>
<keyword evidence="2" id="KW-1185">Reference proteome</keyword>
<gene>
    <name evidence="1" type="ORF">CLUP02_08147</name>
</gene>
<dbReference type="Proteomes" id="UP000830671">
    <property type="component" value="Chromosome 4"/>
</dbReference>
<dbReference type="EMBL" id="CP019476">
    <property type="protein sequence ID" value="UQC82657.1"/>
    <property type="molecule type" value="Genomic_DNA"/>
</dbReference>
<protein>
    <submittedName>
        <fullName evidence="1">Uncharacterized protein</fullName>
    </submittedName>
</protein>
<dbReference type="RefSeq" id="XP_049144280.1">
    <property type="nucleotide sequence ID" value="XM_049287137.1"/>
</dbReference>
<sequence>MAAGFPRSEVPATEDIPERQRVWHCQAPDIPDNAAPPSPDLVILTLGVHPYRFSSRLVMSLSLSLCVCLLPIISRGPIPASQSSRKAAAKERNEADAMMRKWDPLIPHPHHQHVRYITPPQTPASRARIAPRGKRKREMTAGCPVTLAGLA</sequence>
<evidence type="ECO:0000313" key="1">
    <source>
        <dbReference type="EMBL" id="UQC82657.1"/>
    </source>
</evidence>
<dbReference type="GeneID" id="73342147"/>
<evidence type="ECO:0000313" key="2">
    <source>
        <dbReference type="Proteomes" id="UP000830671"/>
    </source>
</evidence>
<name>A0A9Q8WH71_9PEZI</name>
<organism evidence="1 2">
    <name type="scientific">Colletotrichum lupini</name>
    <dbReference type="NCBI Taxonomy" id="145971"/>
    <lineage>
        <taxon>Eukaryota</taxon>
        <taxon>Fungi</taxon>
        <taxon>Dikarya</taxon>
        <taxon>Ascomycota</taxon>
        <taxon>Pezizomycotina</taxon>
        <taxon>Sordariomycetes</taxon>
        <taxon>Hypocreomycetidae</taxon>
        <taxon>Glomerellales</taxon>
        <taxon>Glomerellaceae</taxon>
        <taxon>Colletotrichum</taxon>
        <taxon>Colletotrichum acutatum species complex</taxon>
    </lineage>
</organism>
<dbReference type="KEGG" id="clup:CLUP02_08147"/>
<dbReference type="AlphaFoldDB" id="A0A9Q8WH71"/>
<reference evidence="1" key="1">
    <citation type="journal article" date="2021" name="Mol. Plant Microbe Interact.">
        <title>Complete Genome Sequence of the Plant-Pathogenic Fungus Colletotrichum lupini.</title>
        <authorList>
            <person name="Baroncelli R."/>
            <person name="Pensec F."/>
            <person name="Da Lio D."/>
            <person name="Boufleur T."/>
            <person name="Vicente I."/>
            <person name="Sarrocco S."/>
            <person name="Picot A."/>
            <person name="Baraldi E."/>
            <person name="Sukno S."/>
            <person name="Thon M."/>
            <person name="Le Floch G."/>
        </authorList>
    </citation>
    <scope>NUCLEOTIDE SEQUENCE</scope>
    <source>
        <strain evidence="1">IMI 504893</strain>
    </source>
</reference>
<proteinExistence type="predicted"/>